<proteinExistence type="predicted"/>
<dbReference type="Proteomes" id="UP000272400">
    <property type="component" value="Unassembled WGS sequence"/>
</dbReference>
<evidence type="ECO:0000313" key="1">
    <source>
        <dbReference type="EMBL" id="ROO85344.1"/>
    </source>
</evidence>
<evidence type="ECO:0008006" key="3">
    <source>
        <dbReference type="Google" id="ProtNLM"/>
    </source>
</evidence>
<gene>
    <name evidence="1" type="ORF">EDD29_2887</name>
</gene>
<reference evidence="1 2" key="1">
    <citation type="submission" date="2018-11" db="EMBL/GenBank/DDBJ databases">
        <title>Sequencing the genomes of 1000 actinobacteria strains.</title>
        <authorList>
            <person name="Klenk H.-P."/>
        </authorList>
    </citation>
    <scope>NUCLEOTIDE SEQUENCE [LARGE SCALE GENOMIC DNA]</scope>
    <source>
        <strain evidence="1 2">DSM 44254</strain>
    </source>
</reference>
<dbReference type="AlphaFoldDB" id="A0A3N1CVS3"/>
<dbReference type="EMBL" id="RJKE01000001">
    <property type="protein sequence ID" value="ROO85344.1"/>
    <property type="molecule type" value="Genomic_DNA"/>
</dbReference>
<organism evidence="1 2">
    <name type="scientific">Actinocorallia herbida</name>
    <dbReference type="NCBI Taxonomy" id="58109"/>
    <lineage>
        <taxon>Bacteria</taxon>
        <taxon>Bacillati</taxon>
        <taxon>Actinomycetota</taxon>
        <taxon>Actinomycetes</taxon>
        <taxon>Streptosporangiales</taxon>
        <taxon>Thermomonosporaceae</taxon>
        <taxon>Actinocorallia</taxon>
    </lineage>
</organism>
<evidence type="ECO:0000313" key="2">
    <source>
        <dbReference type="Proteomes" id="UP000272400"/>
    </source>
</evidence>
<keyword evidence="2" id="KW-1185">Reference proteome</keyword>
<sequence length="876" mass="93330">MSVGAVKVPGMASSGDEVAWERVRAAIAQGDARKVAAVVGGFGEETRKEVGKRLPEALRGIDDRTRWTDQRLGPLRVAGAGCLGGAAAAAAWVARRDLRGWRDRDGLGAAIAAAVAGRPSEWRLDFARRLTDRIRLTDLLDWRADRVLWDASAALLRAEGGAPPASAAFAAGWLLWRPAEPLAEDPFFPVLLPALFDADGIGPLLGGRAPFGTAGPPEPGAVPALGAQILAHADRAFLLDGCVRRFLRGGDGARIAWYVALHRALAPAPEESAPRLRDYVRLLPNAAPPIAETAFEQVKAVDALAPLAPEMFTETANALLFRPERKLLKAALIWLDKTAKGRETAAVAQAAVAFAIEHTDTRERAVRLAVRHAAAVDPLTAETVRDAAGALPGPLRARIADAYGGAVEPEAPIEAPVLYAPAPSELDPPIASAAELREAVLAHLHASRSTRWPEVERLLAGLVVYGPDIIADLRGYGARFPWIVHPDFSHLDGAFLVMHRLAQGSARRGVVDYLRHRHGRTKLPDRPAPAQFVYRRLIDATARFGAPALLATPTVSTGHVDPEVFAERVRLLEEAGREPGAYDLDQALLRLPGDASARVLDGLVSPAAKSARAWIEGGGLPEPAVSYEVVGFRRRKLEYWEEQPKKENGKRLRTVLRGTATGSAGLLTDLDTGALEDSRAVRAVARWWAPILPSHRELTAAHLLRQAERWPLDRYEQGEAVLDLADATGKTGAATAALLLYALSSPHSADRAGALDAVLSFAAQDALPAAAMGELLPVFVKSGDVSLSRVVQGLTEAARAGAPLWPLFANAVPTLLPTADESTPAPLADLLAAASTTATLHHIRTPLPALTTWTPKSPTSRAAKEALHLTALLTTP</sequence>
<accession>A0A3N1CVS3</accession>
<protein>
    <recommendedName>
        <fullName evidence="3">Secreted protein</fullName>
    </recommendedName>
</protein>
<comment type="caution">
    <text evidence="1">The sequence shown here is derived from an EMBL/GenBank/DDBJ whole genome shotgun (WGS) entry which is preliminary data.</text>
</comment>
<name>A0A3N1CVS3_9ACTN</name>